<dbReference type="AlphaFoldDB" id="A0A2J7YPD1"/>
<accession>A0A2J7YPD1</accession>
<organism evidence="1 2">
    <name type="scientific">Streptomyces malaysiensis</name>
    <dbReference type="NCBI Taxonomy" id="92644"/>
    <lineage>
        <taxon>Bacteria</taxon>
        <taxon>Bacillati</taxon>
        <taxon>Actinomycetota</taxon>
        <taxon>Actinomycetes</taxon>
        <taxon>Kitasatosporales</taxon>
        <taxon>Streptomycetaceae</taxon>
        <taxon>Streptomyces</taxon>
        <taxon>Streptomyces violaceusniger group</taxon>
    </lineage>
</organism>
<name>A0A2J7YPD1_STRMQ</name>
<dbReference type="Proteomes" id="UP000236520">
    <property type="component" value="Unassembled WGS sequence"/>
</dbReference>
<sequence>MEVQELEAGGAALRFEDVNDGGDALLGNERCARAAELSLIVAGVDEQLGLSVVGMAGGVTAHQLVKGCLAGLVELIAALGIPRDAALVGGHDRDGSARCDESAEGFQGA</sequence>
<gene>
    <name evidence="1" type="ORF">SMF913_25346</name>
</gene>
<dbReference type="EMBL" id="LJIW01000002">
    <property type="protein sequence ID" value="PNG89881.1"/>
    <property type="molecule type" value="Genomic_DNA"/>
</dbReference>
<evidence type="ECO:0000313" key="1">
    <source>
        <dbReference type="EMBL" id="PNG89881.1"/>
    </source>
</evidence>
<keyword evidence="2" id="KW-1185">Reference proteome</keyword>
<comment type="caution">
    <text evidence="1">The sequence shown here is derived from an EMBL/GenBank/DDBJ whole genome shotgun (WGS) entry which is preliminary data.</text>
</comment>
<evidence type="ECO:0000313" key="2">
    <source>
        <dbReference type="Proteomes" id="UP000236520"/>
    </source>
</evidence>
<proteinExistence type="predicted"/>
<reference evidence="1 2" key="1">
    <citation type="submission" date="2015-09" db="EMBL/GenBank/DDBJ databases">
        <title>Genome sequence, genome mining and natural product profiling of a biocontrol bacterium Streptomyces malaysiensis F913.</title>
        <authorList>
            <person name="Xu Y."/>
            <person name="Wei J."/>
            <person name="Xie J."/>
            <person name="Li T."/>
            <person name="Zhou Z."/>
        </authorList>
    </citation>
    <scope>NUCLEOTIDE SEQUENCE [LARGE SCALE GENOMIC DNA]</scope>
    <source>
        <strain evidence="1 2">F913</strain>
    </source>
</reference>
<protein>
    <submittedName>
        <fullName evidence="1">Uncharacterized protein</fullName>
    </submittedName>
</protein>